<feature type="transmembrane region" description="Helical" evidence="14">
    <location>
        <begin position="12"/>
        <end position="31"/>
    </location>
</feature>
<dbReference type="Proteomes" id="UP001596071">
    <property type="component" value="Unassembled WGS sequence"/>
</dbReference>
<dbReference type="Pfam" id="PF04116">
    <property type="entry name" value="FA_hydroxylase"/>
    <property type="match status" value="1"/>
</dbReference>
<accession>A0ABW0TUR5</accession>
<feature type="domain" description="Fatty acid hydroxylase" evidence="15">
    <location>
        <begin position="42"/>
        <end position="184"/>
    </location>
</feature>
<keyword evidence="17" id="KW-1185">Reference proteome</keyword>
<evidence type="ECO:0000256" key="8">
    <source>
        <dbReference type="ARBA" id="ARBA00022833"/>
    </source>
</evidence>
<evidence type="ECO:0000313" key="17">
    <source>
        <dbReference type="Proteomes" id="UP001596071"/>
    </source>
</evidence>
<keyword evidence="12 14" id="KW-0472">Membrane</keyword>
<dbReference type="PANTHER" id="PTHR12863:SF1">
    <property type="entry name" value="FATTY ACID 2-HYDROXYLASE"/>
    <property type="match status" value="1"/>
</dbReference>
<feature type="transmembrane region" description="Helical" evidence="14">
    <location>
        <begin position="119"/>
        <end position="136"/>
    </location>
</feature>
<keyword evidence="11" id="KW-0443">Lipid metabolism</keyword>
<keyword evidence="3" id="KW-0444">Lipid biosynthesis</keyword>
<evidence type="ECO:0000256" key="4">
    <source>
        <dbReference type="ARBA" id="ARBA00022692"/>
    </source>
</evidence>
<evidence type="ECO:0000256" key="7">
    <source>
        <dbReference type="ARBA" id="ARBA00022832"/>
    </source>
</evidence>
<evidence type="ECO:0000256" key="9">
    <source>
        <dbReference type="ARBA" id="ARBA00022989"/>
    </source>
</evidence>
<evidence type="ECO:0000256" key="5">
    <source>
        <dbReference type="ARBA" id="ARBA00022723"/>
    </source>
</evidence>
<keyword evidence="13" id="KW-0275">Fatty acid biosynthesis</keyword>
<evidence type="ECO:0000256" key="3">
    <source>
        <dbReference type="ARBA" id="ARBA00022516"/>
    </source>
</evidence>
<evidence type="ECO:0000256" key="1">
    <source>
        <dbReference type="ARBA" id="ARBA00001947"/>
    </source>
</evidence>
<evidence type="ECO:0000256" key="13">
    <source>
        <dbReference type="ARBA" id="ARBA00023160"/>
    </source>
</evidence>
<keyword evidence="4 14" id="KW-0812">Transmembrane</keyword>
<comment type="cofactor">
    <cofactor evidence="1">
        <name>Zn(2+)</name>
        <dbReference type="ChEBI" id="CHEBI:29105"/>
    </cofactor>
</comment>
<keyword evidence="7" id="KW-0276">Fatty acid metabolism</keyword>
<organism evidence="16 17">
    <name type="scientific">Sporosarcina koreensis</name>
    <dbReference type="NCBI Taxonomy" id="334735"/>
    <lineage>
        <taxon>Bacteria</taxon>
        <taxon>Bacillati</taxon>
        <taxon>Bacillota</taxon>
        <taxon>Bacilli</taxon>
        <taxon>Bacillales</taxon>
        <taxon>Caryophanaceae</taxon>
        <taxon>Sporosarcina</taxon>
    </lineage>
</organism>
<dbReference type="InterPro" id="IPR006694">
    <property type="entry name" value="Fatty_acid_hydroxylase"/>
</dbReference>
<dbReference type="InterPro" id="IPR014430">
    <property type="entry name" value="Scs7"/>
</dbReference>
<proteinExistence type="predicted"/>
<comment type="caution">
    <text evidence="16">The sequence shown here is derived from an EMBL/GenBank/DDBJ whole genome shotgun (WGS) entry which is preliminary data.</text>
</comment>
<keyword evidence="8" id="KW-0862">Zinc</keyword>
<comment type="subcellular location">
    <subcellularLocation>
        <location evidence="2">Endoplasmic reticulum membrane</location>
        <topology evidence="2">Multi-pass membrane protein</topology>
    </subcellularLocation>
</comment>
<sequence>MNTKYFKEFLTFPDIMIMLVLLVSLMGYTFFHALSFSTWFAFLIGMAIYGMSEYVIHRFIFHMKTPENPFLLKVIKRLHFDHHADPDDLKLLFLPIWFSLPGFSIFGVIFYVITNNLTLTIAFLAGIVVYFMYYEWKHYIAHRPIQPRTALGKKIKKAHLWHHFKNENYWFGVTHTSVDKTFGTYKDQKLVEKSETAKNLEKRVK</sequence>
<protein>
    <submittedName>
        <fullName evidence="16">Sterol desaturase family protein</fullName>
    </submittedName>
</protein>
<keyword evidence="9 14" id="KW-1133">Transmembrane helix</keyword>
<keyword evidence="6" id="KW-0256">Endoplasmic reticulum</keyword>
<gene>
    <name evidence="16" type="ORF">ACFPTP_05955</name>
</gene>
<keyword evidence="10" id="KW-0560">Oxidoreductase</keyword>
<name>A0ABW0TUR5_9BACL</name>
<dbReference type="RefSeq" id="WP_381442949.1">
    <property type="nucleotide sequence ID" value="NZ_JBHSNP010000010.1"/>
</dbReference>
<evidence type="ECO:0000256" key="12">
    <source>
        <dbReference type="ARBA" id="ARBA00023136"/>
    </source>
</evidence>
<reference evidence="17" key="1">
    <citation type="journal article" date="2019" name="Int. J. Syst. Evol. Microbiol.">
        <title>The Global Catalogue of Microorganisms (GCM) 10K type strain sequencing project: providing services to taxonomists for standard genome sequencing and annotation.</title>
        <authorList>
            <consortium name="The Broad Institute Genomics Platform"/>
            <consortium name="The Broad Institute Genome Sequencing Center for Infectious Disease"/>
            <person name="Wu L."/>
            <person name="Ma J."/>
        </authorList>
    </citation>
    <scope>NUCLEOTIDE SEQUENCE [LARGE SCALE GENOMIC DNA]</scope>
    <source>
        <strain evidence="17">KACC 11299</strain>
    </source>
</reference>
<keyword evidence="5" id="KW-0479">Metal-binding</keyword>
<evidence type="ECO:0000256" key="14">
    <source>
        <dbReference type="SAM" id="Phobius"/>
    </source>
</evidence>
<evidence type="ECO:0000256" key="6">
    <source>
        <dbReference type="ARBA" id="ARBA00022824"/>
    </source>
</evidence>
<evidence type="ECO:0000313" key="16">
    <source>
        <dbReference type="EMBL" id="MFC5602757.1"/>
    </source>
</evidence>
<evidence type="ECO:0000259" key="15">
    <source>
        <dbReference type="Pfam" id="PF04116"/>
    </source>
</evidence>
<feature type="transmembrane region" description="Helical" evidence="14">
    <location>
        <begin position="37"/>
        <end position="56"/>
    </location>
</feature>
<dbReference type="EMBL" id="JBHSNP010000010">
    <property type="protein sequence ID" value="MFC5602757.1"/>
    <property type="molecule type" value="Genomic_DNA"/>
</dbReference>
<evidence type="ECO:0000256" key="2">
    <source>
        <dbReference type="ARBA" id="ARBA00004477"/>
    </source>
</evidence>
<feature type="transmembrane region" description="Helical" evidence="14">
    <location>
        <begin position="91"/>
        <end position="113"/>
    </location>
</feature>
<evidence type="ECO:0000256" key="11">
    <source>
        <dbReference type="ARBA" id="ARBA00023098"/>
    </source>
</evidence>
<dbReference type="PANTHER" id="PTHR12863">
    <property type="entry name" value="FATTY ACID HYDROXYLASE"/>
    <property type="match status" value="1"/>
</dbReference>
<evidence type="ECO:0000256" key="10">
    <source>
        <dbReference type="ARBA" id="ARBA00023002"/>
    </source>
</evidence>